<dbReference type="OrthoDB" id="9843518at2"/>
<evidence type="ECO:0000256" key="1">
    <source>
        <dbReference type="SAM" id="MobiDB-lite"/>
    </source>
</evidence>
<evidence type="ECO:0000313" key="2">
    <source>
        <dbReference type="EMBL" id="QGZ33931.1"/>
    </source>
</evidence>
<dbReference type="Proteomes" id="UP000435648">
    <property type="component" value="Chromosome"/>
</dbReference>
<evidence type="ECO:0000313" key="3">
    <source>
        <dbReference type="Proteomes" id="UP000435648"/>
    </source>
</evidence>
<name>A0A857C4W3_9HYPH</name>
<accession>A0A857C4W3</accession>
<organism evidence="2 3">
    <name type="scientific">Stappia indica</name>
    <dbReference type="NCBI Taxonomy" id="538381"/>
    <lineage>
        <taxon>Bacteria</taxon>
        <taxon>Pseudomonadati</taxon>
        <taxon>Pseudomonadota</taxon>
        <taxon>Alphaproteobacteria</taxon>
        <taxon>Hyphomicrobiales</taxon>
        <taxon>Stappiaceae</taxon>
        <taxon>Stappia</taxon>
    </lineage>
</organism>
<feature type="compositionally biased region" description="Low complexity" evidence="1">
    <location>
        <begin position="188"/>
        <end position="203"/>
    </location>
</feature>
<dbReference type="AlphaFoldDB" id="A0A857C4W3"/>
<gene>
    <name evidence="2" type="ORF">GH266_05040</name>
</gene>
<feature type="region of interest" description="Disordered" evidence="1">
    <location>
        <begin position="174"/>
        <end position="229"/>
    </location>
</feature>
<reference evidence="2 3" key="1">
    <citation type="submission" date="2019-12" db="EMBL/GenBank/DDBJ databases">
        <title>The genome of Stappia indica PHM037.</title>
        <authorList>
            <person name="Kacar D."/>
            <person name="Galan B."/>
            <person name="Canedo L."/>
            <person name="Rodriguez P."/>
            <person name="de la Calle F."/>
            <person name="Garcia J.L."/>
        </authorList>
    </citation>
    <scope>NUCLEOTIDE SEQUENCE [LARGE SCALE GENOMIC DNA]</scope>
    <source>
        <strain evidence="2 3">PHM037</strain>
    </source>
</reference>
<feature type="compositionally biased region" description="Basic and acidic residues" evidence="1">
    <location>
        <begin position="174"/>
        <end position="187"/>
    </location>
</feature>
<dbReference type="EMBL" id="CP046908">
    <property type="protein sequence ID" value="QGZ33931.1"/>
    <property type="molecule type" value="Genomic_DNA"/>
</dbReference>
<proteinExistence type="predicted"/>
<dbReference type="KEGG" id="siw:GH266_05040"/>
<dbReference type="RefSeq" id="WP_158192921.1">
    <property type="nucleotide sequence ID" value="NZ_CP046908.1"/>
</dbReference>
<protein>
    <submittedName>
        <fullName evidence="2">Uncharacterized protein</fullName>
    </submittedName>
</protein>
<sequence>MNITEIDVDSYATRVAFVAAAELHALLSEGEGSHFMPACADEAALQQLVEETGAFVIAHGVEKGETVWRWLHERLGGLAPWAAVPEERRFALDLFAVTLRELRQRLAIRQIEAERRASLPPPNPAPAIEDTIFEPVGSLGEMEPWAAEAVAGMARFDQAQEAERELQRKAEIAAREAAEAAEREAAKPARAATLSAGKAAPKPAAKDQPKGLPKVPNRQKPRGKAPASG</sequence>